<name>A0A8J7DML4_9CYAN</name>
<dbReference type="RefSeq" id="WP_193909505.1">
    <property type="nucleotide sequence ID" value="NZ_JADEXG010000045.1"/>
</dbReference>
<gene>
    <name evidence="1" type="ORF">IQ241_17195</name>
</gene>
<dbReference type="Pfam" id="PF18849">
    <property type="entry name" value="baeRF_family7"/>
    <property type="match status" value="1"/>
</dbReference>
<reference evidence="1" key="1">
    <citation type="submission" date="2020-10" db="EMBL/GenBank/DDBJ databases">
        <authorList>
            <person name="Castelo-Branco R."/>
            <person name="Eusebio N."/>
            <person name="Adriana R."/>
            <person name="Vieira A."/>
            <person name="Brugerolle De Fraissinette N."/>
            <person name="Rezende De Castro R."/>
            <person name="Schneider M.P."/>
            <person name="Vasconcelos V."/>
            <person name="Leao P.N."/>
        </authorList>
    </citation>
    <scope>NUCLEOTIDE SEQUENCE</scope>
    <source>
        <strain evidence="1">LEGE 07310</strain>
    </source>
</reference>
<keyword evidence="2" id="KW-1185">Reference proteome</keyword>
<proteinExistence type="predicted"/>
<dbReference type="Proteomes" id="UP000636505">
    <property type="component" value="Unassembled WGS sequence"/>
</dbReference>
<evidence type="ECO:0000313" key="2">
    <source>
        <dbReference type="Proteomes" id="UP000636505"/>
    </source>
</evidence>
<evidence type="ECO:0000313" key="1">
    <source>
        <dbReference type="EMBL" id="MBE9079011.1"/>
    </source>
</evidence>
<dbReference type="InterPro" id="IPR040837">
    <property type="entry name" value="Bact_RF_family7"/>
</dbReference>
<accession>A0A8J7DML4</accession>
<protein>
    <submittedName>
        <fullName evidence="1">Uncharacterized protein</fullName>
    </submittedName>
</protein>
<sequence>MPIFSKNDLQKLMNVQADRCLSIYMPTQVAGPETRQNPIRFKNQLSRAEQLLMQEGLSEEETAEFLKPIVRLEEDYAFWQHQGQGLALFLAAGQTLTYQLPIAVESLVTVTPQPQVKPLLPLLTDDGQFYVLAASQNQVRLFQATHYSIQAVDLGDTPASLETALKYDDPEDQLQSHSGSGGGSQAIFHGQGVGTNEDKTNVLRFFHKVDHGVQNILQGQTAPLVFIGVDFLFPVYQEANTYPHLLDEAVATNPDNLSAEELRDRAWSLIEPHFHQAQETALTQYGNLQSADQSTDELAEIVAAAHTGQVDTLLLAPQTQRWGHYDAQSRQLEQHDQQTADSEDLLNLAAMQTLLNGGRVLMVERDRMPNGGDIAATLRYPVIDSLVNA</sequence>
<dbReference type="EMBL" id="JADEXG010000045">
    <property type="protein sequence ID" value="MBE9079011.1"/>
    <property type="molecule type" value="Genomic_DNA"/>
</dbReference>
<dbReference type="AlphaFoldDB" id="A0A8J7DML4"/>
<organism evidence="1 2">
    <name type="scientific">Vasconcelosia minhoensis LEGE 07310</name>
    <dbReference type="NCBI Taxonomy" id="915328"/>
    <lineage>
        <taxon>Bacteria</taxon>
        <taxon>Bacillati</taxon>
        <taxon>Cyanobacteriota</taxon>
        <taxon>Cyanophyceae</taxon>
        <taxon>Nodosilineales</taxon>
        <taxon>Cymatolegaceae</taxon>
        <taxon>Vasconcelosia</taxon>
        <taxon>Vasconcelosia minhoensis</taxon>
    </lineage>
</organism>
<comment type="caution">
    <text evidence="1">The sequence shown here is derived from an EMBL/GenBank/DDBJ whole genome shotgun (WGS) entry which is preliminary data.</text>
</comment>